<evidence type="ECO:0000256" key="1">
    <source>
        <dbReference type="SAM" id="Phobius"/>
    </source>
</evidence>
<keyword evidence="3" id="KW-1185">Reference proteome</keyword>
<sequence>MSNRTIKEIRKHTISLLDTAEVIKSCDLENKEYIISYITGLVMKNHDEIKAFDDAIEKIKSKDLEVKVRLISFYYVFAIALVSVVTILLMIK</sequence>
<name>A0A8E4ZFC7_9CAUD</name>
<keyword evidence="1" id="KW-0472">Membrane</keyword>
<accession>A0A8E4ZFC7</accession>
<keyword evidence="1" id="KW-0812">Transmembrane</keyword>
<gene>
    <name evidence="2" type="ORF">Harreka1_72</name>
</gene>
<organism evidence="2 3">
    <name type="scientific">Olleya phage Harreka_1</name>
    <dbReference type="NCBI Taxonomy" id="2745673"/>
    <lineage>
        <taxon>Viruses</taxon>
        <taxon>Duplodnaviria</taxon>
        <taxon>Heunggongvirae</taxon>
        <taxon>Uroviricota</taxon>
        <taxon>Caudoviricetes</taxon>
        <taxon>Aggregaviridae</taxon>
        <taxon>Harrekavirus</taxon>
        <taxon>Harrekavirus harreka</taxon>
    </lineage>
</organism>
<proteinExistence type="predicted"/>
<reference evidence="2" key="1">
    <citation type="submission" date="2020-07" db="EMBL/GenBank/DDBJ databases">
        <title>Highly diverse flavobacterial phages as mortality factor during North Sea spring blooms.</title>
        <authorList>
            <person name="Bartlau N."/>
            <person name="Wichels A."/>
            <person name="Krohne G."/>
            <person name="Adriaenssens E.M."/>
            <person name="Heins A."/>
            <person name="Fuchs B.M."/>
            <person name="Amann R."/>
            <person name="Moraru C."/>
        </authorList>
    </citation>
    <scope>NUCLEOTIDE SEQUENCE</scope>
</reference>
<evidence type="ECO:0000313" key="2">
    <source>
        <dbReference type="EMBL" id="QQV90479.1"/>
    </source>
</evidence>
<feature type="transmembrane region" description="Helical" evidence="1">
    <location>
        <begin position="70"/>
        <end position="91"/>
    </location>
</feature>
<protein>
    <submittedName>
        <fullName evidence="2">Uncharacterized protein</fullName>
    </submittedName>
</protein>
<dbReference type="EMBL" id="MT732457">
    <property type="protein sequence ID" value="QQV90479.1"/>
    <property type="molecule type" value="Genomic_DNA"/>
</dbReference>
<dbReference type="Proteomes" id="UP000693706">
    <property type="component" value="Segment"/>
</dbReference>
<keyword evidence="1" id="KW-1133">Transmembrane helix</keyword>
<evidence type="ECO:0000313" key="3">
    <source>
        <dbReference type="Proteomes" id="UP000693706"/>
    </source>
</evidence>